<dbReference type="AlphaFoldDB" id="A0AAV5D279"/>
<gene>
    <name evidence="2" type="primary">ga22289</name>
    <name evidence="2" type="ORF">PR202_ga22289</name>
</gene>
<sequence length="176" mass="19089">MKASAAHIRHDDVLAASSLATPWVSTPPLNLQPRCLRRRGGSEEADVAQQHPVAHSPCTANRTTPAEIGLQCSHTAMPRSPVPLLVSRYPRPSLPSRRKRSTACPHRCTPTRLRRSEREGGGGRCKRETKGSLFLSSNRAAATADEGGTSRAQRRAAAHPTAEQQQHAAGRARKTR</sequence>
<proteinExistence type="predicted"/>
<keyword evidence="3" id="KW-1185">Reference proteome</keyword>
<dbReference type="Proteomes" id="UP001054889">
    <property type="component" value="Unassembled WGS sequence"/>
</dbReference>
<organism evidence="2 3">
    <name type="scientific">Eleusine coracana subsp. coracana</name>
    <dbReference type="NCBI Taxonomy" id="191504"/>
    <lineage>
        <taxon>Eukaryota</taxon>
        <taxon>Viridiplantae</taxon>
        <taxon>Streptophyta</taxon>
        <taxon>Embryophyta</taxon>
        <taxon>Tracheophyta</taxon>
        <taxon>Spermatophyta</taxon>
        <taxon>Magnoliopsida</taxon>
        <taxon>Liliopsida</taxon>
        <taxon>Poales</taxon>
        <taxon>Poaceae</taxon>
        <taxon>PACMAD clade</taxon>
        <taxon>Chloridoideae</taxon>
        <taxon>Cynodonteae</taxon>
        <taxon>Eleusininae</taxon>
        <taxon>Eleusine</taxon>
    </lineage>
</organism>
<accession>A0AAV5D279</accession>
<reference evidence="2" key="2">
    <citation type="submission" date="2021-12" db="EMBL/GenBank/DDBJ databases">
        <title>Resequencing data analysis of finger millet.</title>
        <authorList>
            <person name="Hatakeyama M."/>
            <person name="Aluri S."/>
            <person name="Balachadran M.T."/>
            <person name="Sivarajan S.R."/>
            <person name="Poveda L."/>
            <person name="Shimizu-Inatsugi R."/>
            <person name="Schlapbach R."/>
            <person name="Sreeman S.M."/>
            <person name="Shimizu K.K."/>
        </authorList>
    </citation>
    <scope>NUCLEOTIDE SEQUENCE</scope>
</reference>
<comment type="caution">
    <text evidence="2">The sequence shown here is derived from an EMBL/GenBank/DDBJ whole genome shotgun (WGS) entry which is preliminary data.</text>
</comment>
<evidence type="ECO:0000313" key="2">
    <source>
        <dbReference type="EMBL" id="GJN04719.1"/>
    </source>
</evidence>
<reference evidence="2" key="1">
    <citation type="journal article" date="2018" name="DNA Res.">
        <title>Multiple hybrid de novo genome assembly of finger millet, an orphan allotetraploid crop.</title>
        <authorList>
            <person name="Hatakeyama M."/>
            <person name="Aluri S."/>
            <person name="Balachadran M.T."/>
            <person name="Sivarajan S.R."/>
            <person name="Patrignani A."/>
            <person name="Gruter S."/>
            <person name="Poveda L."/>
            <person name="Shimizu-Inatsugi R."/>
            <person name="Baeten J."/>
            <person name="Francoijs K.J."/>
            <person name="Nataraja K.N."/>
            <person name="Reddy Y.A.N."/>
            <person name="Phadnis S."/>
            <person name="Ravikumar R.L."/>
            <person name="Schlapbach R."/>
            <person name="Sreeman S.M."/>
            <person name="Shimizu K.K."/>
        </authorList>
    </citation>
    <scope>NUCLEOTIDE SEQUENCE</scope>
</reference>
<dbReference type="EMBL" id="BQKI01000011">
    <property type="protein sequence ID" value="GJN04719.1"/>
    <property type="molecule type" value="Genomic_DNA"/>
</dbReference>
<evidence type="ECO:0000313" key="3">
    <source>
        <dbReference type="Proteomes" id="UP001054889"/>
    </source>
</evidence>
<feature type="compositionally biased region" description="Basic and acidic residues" evidence="1">
    <location>
        <begin position="114"/>
        <end position="130"/>
    </location>
</feature>
<feature type="compositionally biased region" description="Low complexity" evidence="1">
    <location>
        <begin position="83"/>
        <end position="95"/>
    </location>
</feature>
<protein>
    <submittedName>
        <fullName evidence="2">Uncharacterized protein</fullName>
    </submittedName>
</protein>
<feature type="region of interest" description="Disordered" evidence="1">
    <location>
        <begin position="82"/>
        <end position="176"/>
    </location>
</feature>
<evidence type="ECO:0000256" key="1">
    <source>
        <dbReference type="SAM" id="MobiDB-lite"/>
    </source>
</evidence>
<name>A0AAV5D279_ELECO</name>